<dbReference type="InterPro" id="IPR012910">
    <property type="entry name" value="Plug_dom"/>
</dbReference>
<gene>
    <name evidence="14" type="ORF">SAMN06297229_0812</name>
</gene>
<organism evidence="14 15">
    <name type="scientific">Pseudidiomarina planktonica</name>
    <dbReference type="NCBI Taxonomy" id="1323738"/>
    <lineage>
        <taxon>Bacteria</taxon>
        <taxon>Pseudomonadati</taxon>
        <taxon>Pseudomonadota</taxon>
        <taxon>Gammaproteobacteria</taxon>
        <taxon>Alteromonadales</taxon>
        <taxon>Idiomarinaceae</taxon>
        <taxon>Pseudidiomarina</taxon>
    </lineage>
</organism>
<dbReference type="Proteomes" id="UP000194450">
    <property type="component" value="Unassembled WGS sequence"/>
</dbReference>
<evidence type="ECO:0000256" key="2">
    <source>
        <dbReference type="ARBA" id="ARBA00022448"/>
    </source>
</evidence>
<dbReference type="PANTHER" id="PTHR30069">
    <property type="entry name" value="TONB-DEPENDENT OUTER MEMBRANE RECEPTOR"/>
    <property type="match status" value="1"/>
</dbReference>
<keyword evidence="11" id="KW-0732">Signal</keyword>
<dbReference type="Gene3D" id="2.170.130.10">
    <property type="entry name" value="TonB-dependent receptor, plug domain"/>
    <property type="match status" value="1"/>
</dbReference>
<evidence type="ECO:0000313" key="15">
    <source>
        <dbReference type="Proteomes" id="UP000194450"/>
    </source>
</evidence>
<dbReference type="Pfam" id="PF00593">
    <property type="entry name" value="TonB_dep_Rec_b-barrel"/>
    <property type="match status" value="1"/>
</dbReference>
<evidence type="ECO:0000256" key="1">
    <source>
        <dbReference type="ARBA" id="ARBA00004571"/>
    </source>
</evidence>
<evidence type="ECO:0000256" key="3">
    <source>
        <dbReference type="ARBA" id="ARBA00022452"/>
    </source>
</evidence>
<evidence type="ECO:0000256" key="8">
    <source>
        <dbReference type="PROSITE-ProRule" id="PRU01360"/>
    </source>
</evidence>
<keyword evidence="15" id="KW-1185">Reference proteome</keyword>
<feature type="region of interest" description="Disordered" evidence="10">
    <location>
        <begin position="274"/>
        <end position="293"/>
    </location>
</feature>
<feature type="domain" description="TonB-dependent receptor plug" evidence="13">
    <location>
        <begin position="55"/>
        <end position="159"/>
    </location>
</feature>
<keyword evidence="7 8" id="KW-0998">Cell outer membrane</keyword>
<dbReference type="AlphaFoldDB" id="A0A1Y6EKK0"/>
<accession>A0A1Y6EKK0</accession>
<reference evidence="15" key="1">
    <citation type="submission" date="2017-04" db="EMBL/GenBank/DDBJ databases">
        <authorList>
            <person name="Varghese N."/>
            <person name="Submissions S."/>
        </authorList>
    </citation>
    <scope>NUCLEOTIDE SEQUENCE [LARGE SCALE GENOMIC DNA]</scope>
</reference>
<feature type="domain" description="TonB-dependent receptor-like beta-barrel" evidence="12">
    <location>
        <begin position="299"/>
        <end position="688"/>
    </location>
</feature>
<evidence type="ECO:0000259" key="12">
    <source>
        <dbReference type="Pfam" id="PF00593"/>
    </source>
</evidence>
<evidence type="ECO:0000256" key="4">
    <source>
        <dbReference type="ARBA" id="ARBA00022692"/>
    </source>
</evidence>
<comment type="similarity">
    <text evidence="8 9">Belongs to the TonB-dependent receptor family.</text>
</comment>
<evidence type="ECO:0000256" key="7">
    <source>
        <dbReference type="ARBA" id="ARBA00023237"/>
    </source>
</evidence>
<dbReference type="SUPFAM" id="SSF56935">
    <property type="entry name" value="Porins"/>
    <property type="match status" value="1"/>
</dbReference>
<dbReference type="GO" id="GO:0044718">
    <property type="term" value="P:siderophore transmembrane transport"/>
    <property type="evidence" value="ECO:0007669"/>
    <property type="project" value="TreeGrafter"/>
</dbReference>
<evidence type="ECO:0000256" key="5">
    <source>
        <dbReference type="ARBA" id="ARBA00023077"/>
    </source>
</evidence>
<dbReference type="InterPro" id="IPR036942">
    <property type="entry name" value="Beta-barrel_TonB_sf"/>
</dbReference>
<keyword evidence="5 9" id="KW-0798">TonB box</keyword>
<dbReference type="GO" id="GO:0015344">
    <property type="term" value="F:siderophore uptake transmembrane transporter activity"/>
    <property type="evidence" value="ECO:0007669"/>
    <property type="project" value="TreeGrafter"/>
</dbReference>
<evidence type="ECO:0000313" key="14">
    <source>
        <dbReference type="EMBL" id="SMQ63145.1"/>
    </source>
</evidence>
<dbReference type="GO" id="GO:0009279">
    <property type="term" value="C:cell outer membrane"/>
    <property type="evidence" value="ECO:0007669"/>
    <property type="project" value="UniProtKB-SubCell"/>
</dbReference>
<evidence type="ECO:0000259" key="13">
    <source>
        <dbReference type="Pfam" id="PF07715"/>
    </source>
</evidence>
<dbReference type="InterPro" id="IPR039426">
    <property type="entry name" value="TonB-dep_rcpt-like"/>
</dbReference>
<evidence type="ECO:0000256" key="11">
    <source>
        <dbReference type="SAM" id="SignalP"/>
    </source>
</evidence>
<keyword evidence="3 8" id="KW-1134">Transmembrane beta strand</keyword>
<name>A0A1Y6EKK0_9GAMM</name>
<dbReference type="InterPro" id="IPR000531">
    <property type="entry name" value="Beta-barrel_TonB"/>
</dbReference>
<dbReference type="InterPro" id="IPR037066">
    <property type="entry name" value="Plug_dom_sf"/>
</dbReference>
<keyword evidence="2 8" id="KW-0813">Transport</keyword>
<feature type="signal peptide" evidence="11">
    <location>
        <begin position="1"/>
        <end position="26"/>
    </location>
</feature>
<dbReference type="OrthoDB" id="9795928at2"/>
<keyword evidence="4 8" id="KW-0812">Transmembrane</keyword>
<evidence type="ECO:0000256" key="9">
    <source>
        <dbReference type="RuleBase" id="RU003357"/>
    </source>
</evidence>
<dbReference type="PANTHER" id="PTHR30069:SF40">
    <property type="entry name" value="TONB-DEPENDENT RECEPTOR NMB0964-RELATED"/>
    <property type="match status" value="1"/>
</dbReference>
<dbReference type="Pfam" id="PF07715">
    <property type="entry name" value="Plug"/>
    <property type="match status" value="1"/>
</dbReference>
<protein>
    <submittedName>
        <fullName evidence="14">Iron complex outermembrane recepter protein</fullName>
    </submittedName>
</protein>
<proteinExistence type="inferred from homology"/>
<dbReference type="RefSeq" id="WP_086433963.1">
    <property type="nucleotide sequence ID" value="NZ_FXWH01000001.1"/>
</dbReference>
<comment type="subcellular location">
    <subcellularLocation>
        <location evidence="1 8">Cell outer membrane</location>
        <topology evidence="1 8">Multi-pass membrane protein</topology>
    </subcellularLocation>
</comment>
<evidence type="ECO:0000256" key="10">
    <source>
        <dbReference type="SAM" id="MobiDB-lite"/>
    </source>
</evidence>
<keyword evidence="6 8" id="KW-0472">Membrane</keyword>
<dbReference type="EMBL" id="FXWH01000001">
    <property type="protein sequence ID" value="SMQ63145.1"/>
    <property type="molecule type" value="Genomic_DNA"/>
</dbReference>
<evidence type="ECO:0000256" key="6">
    <source>
        <dbReference type="ARBA" id="ARBA00023136"/>
    </source>
</evidence>
<dbReference type="Gene3D" id="2.40.170.20">
    <property type="entry name" value="TonB-dependent receptor, beta-barrel domain"/>
    <property type="match status" value="1"/>
</dbReference>
<feature type="chain" id="PRO_5012825503" evidence="11">
    <location>
        <begin position="27"/>
        <end position="719"/>
    </location>
</feature>
<feature type="compositionally biased region" description="Acidic residues" evidence="10">
    <location>
        <begin position="283"/>
        <end position="293"/>
    </location>
</feature>
<sequence>MPSNKLCLSRLAIAIASVCASTAAVAQAEVDNEHDHAAPTEVIVVTATPLERNQLNSAQPVSVLTGDELREKNAHTLGETLSTEPGINNTHFANVAGSPIIRGLDGPRVKITQNGLDTADVSRGSPDHAVTTETSTATQVEILRGPATLLYGSGAIGGVVNVVDNRIAKQPLSGVTGRYGVSTDTAANTENVYGGINAGNGSVVLHLDGFTRTSDDYEVPEFTNNEGETGDTVENTFIDAKGGNIGLSHVTETSYIGFSYGRLEQEYGIPGHAHHEEEHGEEEHEGEEHAEEEAGPFADLTQNRFQILGGWNFNDGFVRQLELKIGYTDYQHSEIEDGLPATTFTNQQRELRLSARHQPIAGWDGAVGLHSFDSDQGALGEEAFTPSSETTRHGLFWLGEQSFGNYNWQIGARYEDVDVTTAAGSETFNPFSLSAGFTRPLTDHLNLAVNFSHAERAPSANELFSNGAHFATRTYELGLGYELHEEGEHEYHVETAHQAPQIESSNNVDLGVHYENDAFHLQFNVFYNRVNDFVYGANTGVDNVDLHQEDEHTDGHDEPGHDEHSHDDALPVIAYAQADVDLYGYELEAAWDITDAWKLSAFSDFTRAHLRDGGNLPRIPAQRIGTDITYAAANWDTTLGMTYYGAQNRVADNETTTDSFNLVNASFNYYPGWSARHQLSLYVKAENLTDELGFVHTSFLKDDAPVRGRNLTIGIRGEF</sequence>
<dbReference type="PROSITE" id="PS52016">
    <property type="entry name" value="TONB_DEPENDENT_REC_3"/>
    <property type="match status" value="1"/>
</dbReference>